<organism evidence="6 7">
    <name type="scientific">Actinomadura mexicana</name>
    <dbReference type="NCBI Taxonomy" id="134959"/>
    <lineage>
        <taxon>Bacteria</taxon>
        <taxon>Bacillati</taxon>
        <taxon>Actinomycetota</taxon>
        <taxon>Actinomycetes</taxon>
        <taxon>Streptosporangiales</taxon>
        <taxon>Thermomonosporaceae</taxon>
        <taxon>Actinomadura</taxon>
    </lineage>
</organism>
<evidence type="ECO:0000256" key="1">
    <source>
        <dbReference type="ARBA" id="ARBA00022670"/>
    </source>
</evidence>
<keyword evidence="7" id="KW-1185">Reference proteome</keyword>
<keyword evidence="1" id="KW-0645">Protease</keyword>
<dbReference type="AlphaFoldDB" id="A0A239HUP1"/>
<evidence type="ECO:0000256" key="4">
    <source>
        <dbReference type="ARBA" id="ARBA00023049"/>
    </source>
</evidence>
<dbReference type="GO" id="GO:0004222">
    <property type="term" value="F:metalloendopeptidase activity"/>
    <property type="evidence" value="ECO:0007669"/>
    <property type="project" value="InterPro"/>
</dbReference>
<reference evidence="7" key="1">
    <citation type="submission" date="2017-06" db="EMBL/GenBank/DDBJ databases">
        <authorList>
            <person name="Varghese N."/>
            <person name="Submissions S."/>
        </authorList>
    </citation>
    <scope>NUCLEOTIDE SEQUENCE [LARGE SCALE GENOMIC DNA]</scope>
    <source>
        <strain evidence="7">DSM 44485</strain>
    </source>
</reference>
<feature type="domain" description="Peptidase M4 C-terminal" evidence="5">
    <location>
        <begin position="6"/>
        <end position="68"/>
    </location>
</feature>
<protein>
    <submittedName>
        <fullName evidence="6">Thermolysin metallopeptidase, alpha-helical domain</fullName>
    </submittedName>
</protein>
<keyword evidence="4" id="KW-0482">Metalloprotease</keyword>
<sequence length="77" mass="7922">TSPTCNGSTVTGIGIQKAGQIFMGGLSRKVTSWSHARARVATLQAAKQLFSGSTECNAVKAAWNAINVPAQSGEPTC</sequence>
<dbReference type="EMBL" id="FZNP01000038">
    <property type="protein sequence ID" value="SNS84972.1"/>
    <property type="molecule type" value="Genomic_DNA"/>
</dbReference>
<feature type="non-terminal residue" evidence="6">
    <location>
        <position position="1"/>
    </location>
</feature>
<dbReference type="Gene3D" id="1.10.390.10">
    <property type="entry name" value="Neutral Protease Domain 2"/>
    <property type="match status" value="1"/>
</dbReference>
<dbReference type="Proteomes" id="UP000198420">
    <property type="component" value="Unassembled WGS sequence"/>
</dbReference>
<dbReference type="OrthoDB" id="3681124at2"/>
<dbReference type="Pfam" id="PF02868">
    <property type="entry name" value="Peptidase_M4_C"/>
    <property type="match status" value="1"/>
</dbReference>
<keyword evidence="2" id="KW-0378">Hydrolase</keyword>
<dbReference type="GO" id="GO:0006508">
    <property type="term" value="P:proteolysis"/>
    <property type="evidence" value="ECO:0007669"/>
    <property type="project" value="UniProtKB-KW"/>
</dbReference>
<dbReference type="SUPFAM" id="SSF55486">
    <property type="entry name" value="Metalloproteases ('zincins'), catalytic domain"/>
    <property type="match status" value="1"/>
</dbReference>
<name>A0A239HUP1_9ACTN</name>
<evidence type="ECO:0000259" key="5">
    <source>
        <dbReference type="Pfam" id="PF02868"/>
    </source>
</evidence>
<dbReference type="InterPro" id="IPR027268">
    <property type="entry name" value="Peptidase_M4/M1_CTD_sf"/>
</dbReference>
<evidence type="ECO:0000313" key="6">
    <source>
        <dbReference type="EMBL" id="SNS84972.1"/>
    </source>
</evidence>
<proteinExistence type="predicted"/>
<evidence type="ECO:0000256" key="3">
    <source>
        <dbReference type="ARBA" id="ARBA00022833"/>
    </source>
</evidence>
<evidence type="ECO:0000256" key="2">
    <source>
        <dbReference type="ARBA" id="ARBA00022801"/>
    </source>
</evidence>
<dbReference type="RefSeq" id="WP_143227494.1">
    <property type="nucleotide sequence ID" value="NZ_FZNP01000038.1"/>
</dbReference>
<accession>A0A239HUP1</accession>
<gene>
    <name evidence="6" type="ORF">SAMN06265355_1386</name>
</gene>
<dbReference type="InterPro" id="IPR001570">
    <property type="entry name" value="Peptidase_M4_C_domain"/>
</dbReference>
<evidence type="ECO:0000313" key="7">
    <source>
        <dbReference type="Proteomes" id="UP000198420"/>
    </source>
</evidence>
<keyword evidence="3" id="KW-0862">Zinc</keyword>